<dbReference type="Gene3D" id="3.30.70.1230">
    <property type="entry name" value="Nucleotide cyclase"/>
    <property type="match status" value="1"/>
</dbReference>
<feature type="region of interest" description="Disordered" evidence="18">
    <location>
        <begin position="2009"/>
        <end position="2040"/>
    </location>
</feature>
<dbReference type="InterPro" id="IPR001245">
    <property type="entry name" value="Ser-Thr/Tyr_kinase_cat_dom"/>
</dbReference>
<dbReference type="InterPro" id="IPR028082">
    <property type="entry name" value="Peripla_BP_I"/>
</dbReference>
<protein>
    <recommendedName>
        <fullName evidence="3 17">Guanylate cyclase</fullName>
        <ecNumber evidence="3 17">4.6.1.2</ecNumber>
    </recommendedName>
</protein>
<evidence type="ECO:0000256" key="10">
    <source>
        <dbReference type="ARBA" id="ARBA00023136"/>
    </source>
</evidence>
<evidence type="ECO:0000313" key="22">
    <source>
        <dbReference type="EMBL" id="CAJ0577134.1"/>
    </source>
</evidence>
<dbReference type="GO" id="GO:0004672">
    <property type="term" value="F:protein kinase activity"/>
    <property type="evidence" value="ECO:0007669"/>
    <property type="project" value="InterPro"/>
</dbReference>
<dbReference type="InterPro" id="IPR000719">
    <property type="entry name" value="Prot_kinase_dom"/>
</dbReference>
<evidence type="ECO:0000256" key="3">
    <source>
        <dbReference type="ARBA" id="ARBA00012202"/>
    </source>
</evidence>
<dbReference type="Pfam" id="PF07714">
    <property type="entry name" value="PK_Tyr_Ser-Thr"/>
    <property type="match status" value="1"/>
</dbReference>
<evidence type="ECO:0000256" key="19">
    <source>
        <dbReference type="SAM" id="Phobius"/>
    </source>
</evidence>
<evidence type="ECO:0000256" key="15">
    <source>
        <dbReference type="ARBA" id="ARBA00023293"/>
    </source>
</evidence>
<dbReference type="Gene3D" id="1.10.510.10">
    <property type="entry name" value="Transferase(Phosphotransferase) domain 1"/>
    <property type="match status" value="1"/>
</dbReference>
<dbReference type="CDD" id="cd06352">
    <property type="entry name" value="PBP1_NPR_GC-like"/>
    <property type="match status" value="1"/>
</dbReference>
<evidence type="ECO:0000256" key="17">
    <source>
        <dbReference type="RuleBase" id="RU003431"/>
    </source>
</evidence>
<accession>A0AA36CY54</accession>
<dbReference type="CDD" id="cd07302">
    <property type="entry name" value="CHD"/>
    <property type="match status" value="1"/>
</dbReference>
<keyword evidence="5 19" id="KW-0812">Transmembrane</keyword>
<evidence type="ECO:0000256" key="1">
    <source>
        <dbReference type="ARBA" id="ARBA00001436"/>
    </source>
</evidence>
<dbReference type="SMART" id="SM00044">
    <property type="entry name" value="CYCc"/>
    <property type="match status" value="1"/>
</dbReference>
<feature type="transmembrane region" description="Helical" evidence="19">
    <location>
        <begin position="1889"/>
        <end position="1907"/>
    </location>
</feature>
<dbReference type="GO" id="GO:0004016">
    <property type="term" value="F:adenylate cyclase activity"/>
    <property type="evidence" value="ECO:0007669"/>
    <property type="project" value="TreeGrafter"/>
</dbReference>
<keyword evidence="4" id="KW-1003">Cell membrane</keyword>
<dbReference type="InterPro" id="IPR036259">
    <property type="entry name" value="MFS_trans_sf"/>
</dbReference>
<keyword evidence="7" id="KW-0547">Nucleotide-binding</keyword>
<dbReference type="InterPro" id="IPR029787">
    <property type="entry name" value="Nucleotide_cyclase"/>
</dbReference>
<dbReference type="SUPFAM" id="SSF103473">
    <property type="entry name" value="MFS general substrate transporter"/>
    <property type="match status" value="1"/>
</dbReference>
<evidence type="ECO:0000256" key="5">
    <source>
        <dbReference type="ARBA" id="ARBA00022692"/>
    </source>
</evidence>
<dbReference type="GO" id="GO:0005524">
    <property type="term" value="F:ATP binding"/>
    <property type="evidence" value="ECO:0007669"/>
    <property type="project" value="InterPro"/>
</dbReference>
<evidence type="ECO:0000256" key="4">
    <source>
        <dbReference type="ARBA" id="ARBA00022475"/>
    </source>
</evidence>
<keyword evidence="23" id="KW-1185">Reference proteome</keyword>
<evidence type="ECO:0000256" key="11">
    <source>
        <dbReference type="ARBA" id="ARBA00023157"/>
    </source>
</evidence>
<keyword evidence="15 17" id="KW-0141">cGMP biosynthesis</keyword>
<dbReference type="EMBL" id="CATQJA010002648">
    <property type="protein sequence ID" value="CAJ0577134.1"/>
    <property type="molecule type" value="Genomic_DNA"/>
</dbReference>
<dbReference type="GO" id="GO:0006935">
    <property type="term" value="P:chemotaxis"/>
    <property type="evidence" value="ECO:0007669"/>
    <property type="project" value="UniProtKB-ARBA"/>
</dbReference>
<comment type="caution">
    <text evidence="22">The sequence shown here is derived from an EMBL/GenBank/DDBJ whole genome shotgun (WGS) entry which is preliminary data.</text>
</comment>
<keyword evidence="8 19" id="KW-1133">Transmembrane helix</keyword>
<dbReference type="GO" id="GO:0055085">
    <property type="term" value="P:transmembrane transport"/>
    <property type="evidence" value="ECO:0007669"/>
    <property type="project" value="InterPro"/>
</dbReference>
<dbReference type="PANTHER" id="PTHR11920">
    <property type="entry name" value="GUANYLYL CYCLASE"/>
    <property type="match status" value="1"/>
</dbReference>
<evidence type="ECO:0000259" key="20">
    <source>
        <dbReference type="PROSITE" id="PS50011"/>
    </source>
</evidence>
<dbReference type="EC" id="4.6.1.2" evidence="3 17"/>
<keyword evidence="13" id="KW-0325">Glycoprotein</keyword>
<dbReference type="SUPFAM" id="SSF56112">
    <property type="entry name" value="Protein kinase-like (PK-like)"/>
    <property type="match status" value="1"/>
</dbReference>
<evidence type="ECO:0000259" key="21">
    <source>
        <dbReference type="PROSITE" id="PS50125"/>
    </source>
</evidence>
<dbReference type="Pfam" id="PF03137">
    <property type="entry name" value="OATP"/>
    <property type="match status" value="1"/>
</dbReference>
<proteinExistence type="inferred from homology"/>
<dbReference type="GO" id="GO:0001653">
    <property type="term" value="F:peptide receptor activity"/>
    <property type="evidence" value="ECO:0007669"/>
    <property type="project" value="TreeGrafter"/>
</dbReference>
<feature type="transmembrane region" description="Helical" evidence="19">
    <location>
        <begin position="1594"/>
        <end position="1620"/>
    </location>
</feature>
<organism evidence="22 23">
    <name type="scientific">Mesorhabditis spiculigera</name>
    <dbReference type="NCBI Taxonomy" id="96644"/>
    <lineage>
        <taxon>Eukaryota</taxon>
        <taxon>Metazoa</taxon>
        <taxon>Ecdysozoa</taxon>
        <taxon>Nematoda</taxon>
        <taxon>Chromadorea</taxon>
        <taxon>Rhabditida</taxon>
        <taxon>Rhabditina</taxon>
        <taxon>Rhabditomorpha</taxon>
        <taxon>Rhabditoidea</taxon>
        <taxon>Rhabditidae</taxon>
        <taxon>Mesorhabditinae</taxon>
        <taxon>Mesorhabditis</taxon>
    </lineage>
</organism>
<keyword evidence="14 16" id="KW-0456">Lyase</keyword>
<dbReference type="GO" id="GO:0007168">
    <property type="term" value="P:receptor guanylyl cyclase signaling pathway"/>
    <property type="evidence" value="ECO:0007669"/>
    <property type="project" value="TreeGrafter"/>
</dbReference>
<feature type="compositionally biased region" description="Pro residues" evidence="18">
    <location>
        <begin position="58"/>
        <end position="67"/>
    </location>
</feature>
<feature type="domain" description="Guanylate cyclase" evidence="21">
    <location>
        <begin position="1110"/>
        <end position="1240"/>
    </location>
</feature>
<dbReference type="FunFam" id="3.40.50.2300:FF:000241">
    <property type="entry name" value="Guanylate cyclase"/>
    <property type="match status" value="1"/>
</dbReference>
<feature type="transmembrane region" description="Helical" evidence="19">
    <location>
        <begin position="703"/>
        <end position="729"/>
    </location>
</feature>
<keyword evidence="6" id="KW-0732">Signal</keyword>
<gene>
    <name evidence="22" type="ORF">MSPICULIGERA_LOCUS15412</name>
</gene>
<keyword evidence="11" id="KW-1015">Disulfide bond</keyword>
<feature type="transmembrane region" description="Helical" evidence="19">
    <location>
        <begin position="1328"/>
        <end position="1350"/>
    </location>
</feature>
<dbReference type="GO" id="GO:0035556">
    <property type="term" value="P:intracellular signal transduction"/>
    <property type="evidence" value="ECO:0007669"/>
    <property type="project" value="InterPro"/>
</dbReference>
<feature type="transmembrane region" description="Helical" evidence="19">
    <location>
        <begin position="1517"/>
        <end position="1540"/>
    </location>
</feature>
<feature type="non-terminal residue" evidence="22">
    <location>
        <position position="2053"/>
    </location>
</feature>
<keyword evidence="12" id="KW-0675">Receptor</keyword>
<dbReference type="Gene3D" id="1.20.1250.20">
    <property type="entry name" value="MFS general substrate transporter like domains"/>
    <property type="match status" value="1"/>
</dbReference>
<evidence type="ECO:0000256" key="2">
    <source>
        <dbReference type="ARBA" id="ARBA00004251"/>
    </source>
</evidence>
<feature type="transmembrane region" description="Helical" evidence="19">
    <location>
        <begin position="1297"/>
        <end position="1316"/>
    </location>
</feature>
<evidence type="ECO:0000256" key="12">
    <source>
        <dbReference type="ARBA" id="ARBA00023170"/>
    </source>
</evidence>
<dbReference type="Proteomes" id="UP001177023">
    <property type="component" value="Unassembled WGS sequence"/>
</dbReference>
<comment type="catalytic activity">
    <reaction evidence="1 17">
        <text>GTP = 3',5'-cyclic GMP + diphosphate</text>
        <dbReference type="Rhea" id="RHEA:13665"/>
        <dbReference type="ChEBI" id="CHEBI:33019"/>
        <dbReference type="ChEBI" id="CHEBI:37565"/>
        <dbReference type="ChEBI" id="CHEBI:57746"/>
        <dbReference type="EC" id="4.6.1.2"/>
    </reaction>
</comment>
<feature type="domain" description="Protein kinase" evidence="20">
    <location>
        <begin position="781"/>
        <end position="1052"/>
    </location>
</feature>
<feature type="region of interest" description="Disordered" evidence="18">
    <location>
        <begin position="55"/>
        <end position="148"/>
    </location>
</feature>
<dbReference type="SUPFAM" id="SSF55073">
    <property type="entry name" value="Nucleotide cyclase"/>
    <property type="match status" value="1"/>
</dbReference>
<dbReference type="GO" id="GO:0004383">
    <property type="term" value="F:guanylate cyclase activity"/>
    <property type="evidence" value="ECO:0007669"/>
    <property type="project" value="UniProtKB-EC"/>
</dbReference>
<comment type="similarity">
    <text evidence="16">Belongs to the adenylyl cyclase class-4/guanylyl cyclase family.</text>
</comment>
<dbReference type="InterPro" id="IPR001054">
    <property type="entry name" value="A/G_cyclase"/>
</dbReference>
<evidence type="ECO:0000256" key="18">
    <source>
        <dbReference type="SAM" id="MobiDB-lite"/>
    </source>
</evidence>
<dbReference type="GO" id="GO:0007635">
    <property type="term" value="P:chemosensory behavior"/>
    <property type="evidence" value="ECO:0007669"/>
    <property type="project" value="UniProtKB-ARBA"/>
</dbReference>
<feature type="transmembrane region" description="Helical" evidence="19">
    <location>
        <begin position="1919"/>
        <end position="1938"/>
    </location>
</feature>
<evidence type="ECO:0000256" key="8">
    <source>
        <dbReference type="ARBA" id="ARBA00022989"/>
    </source>
</evidence>
<dbReference type="Pfam" id="PF01094">
    <property type="entry name" value="ANF_receptor"/>
    <property type="match status" value="1"/>
</dbReference>
<dbReference type="InterPro" id="IPR004156">
    <property type="entry name" value="OATP"/>
</dbReference>
<dbReference type="GO" id="GO:0005525">
    <property type="term" value="F:GTP binding"/>
    <property type="evidence" value="ECO:0007669"/>
    <property type="project" value="UniProtKB-KW"/>
</dbReference>
<comment type="subcellular location">
    <subcellularLocation>
        <location evidence="2">Cell membrane</location>
        <topology evidence="2">Single-pass type I membrane protein</topology>
    </subcellularLocation>
</comment>
<evidence type="ECO:0000256" key="13">
    <source>
        <dbReference type="ARBA" id="ARBA00023180"/>
    </source>
</evidence>
<evidence type="ECO:0000256" key="7">
    <source>
        <dbReference type="ARBA" id="ARBA00022741"/>
    </source>
</evidence>
<dbReference type="PRINTS" id="PR00255">
    <property type="entry name" value="NATPEPTIDER"/>
</dbReference>
<reference evidence="22" key="1">
    <citation type="submission" date="2023-06" db="EMBL/GenBank/DDBJ databases">
        <authorList>
            <person name="Delattre M."/>
        </authorList>
    </citation>
    <scope>NUCLEOTIDE SEQUENCE</scope>
    <source>
        <strain evidence="22">AF72</strain>
    </source>
</reference>
<keyword evidence="10 19" id="KW-0472">Membrane</keyword>
<evidence type="ECO:0000313" key="23">
    <source>
        <dbReference type="Proteomes" id="UP001177023"/>
    </source>
</evidence>
<feature type="compositionally biased region" description="Low complexity" evidence="18">
    <location>
        <begin position="103"/>
        <end position="117"/>
    </location>
</feature>
<dbReference type="GO" id="GO:0005886">
    <property type="term" value="C:plasma membrane"/>
    <property type="evidence" value="ECO:0007669"/>
    <property type="project" value="UniProtKB-SubCell"/>
</dbReference>
<feature type="compositionally biased region" description="Basic and acidic residues" evidence="18">
    <location>
        <begin position="2028"/>
        <end position="2040"/>
    </location>
</feature>
<dbReference type="NCBIfam" id="TIGR00805">
    <property type="entry name" value="oat"/>
    <property type="match status" value="1"/>
</dbReference>
<evidence type="ECO:0000256" key="16">
    <source>
        <dbReference type="RuleBase" id="RU000405"/>
    </source>
</evidence>
<feature type="transmembrane region" description="Helical" evidence="19">
    <location>
        <begin position="1552"/>
        <end position="1574"/>
    </location>
</feature>
<dbReference type="PANTHER" id="PTHR11920:SF495">
    <property type="entry name" value="RECEPTOR-TYPE GUANYLATE CYCLASE GCY-7"/>
    <property type="match status" value="1"/>
</dbReference>
<evidence type="ECO:0000256" key="14">
    <source>
        <dbReference type="ARBA" id="ARBA00023239"/>
    </source>
</evidence>
<keyword evidence="9" id="KW-0342">GTP-binding</keyword>
<dbReference type="Gene3D" id="3.40.50.2300">
    <property type="match status" value="2"/>
</dbReference>
<dbReference type="PROSITE" id="PS50011">
    <property type="entry name" value="PROTEIN_KINASE_DOM"/>
    <property type="match status" value="1"/>
</dbReference>
<dbReference type="InterPro" id="IPR001828">
    <property type="entry name" value="ANF_lig-bd_rcpt"/>
</dbReference>
<dbReference type="InterPro" id="IPR001170">
    <property type="entry name" value="ANPR/GUC"/>
</dbReference>
<dbReference type="Pfam" id="PF00211">
    <property type="entry name" value="Guanylate_cyc"/>
    <property type="match status" value="1"/>
</dbReference>
<dbReference type="PROSITE" id="PS00452">
    <property type="entry name" value="GUANYLATE_CYCLASE_1"/>
    <property type="match status" value="1"/>
</dbReference>
<dbReference type="SUPFAM" id="SSF53822">
    <property type="entry name" value="Periplasmic binding protein-like I"/>
    <property type="match status" value="1"/>
</dbReference>
<dbReference type="PROSITE" id="PS50125">
    <property type="entry name" value="GUANYLATE_CYCLASE_2"/>
    <property type="match status" value="1"/>
</dbReference>
<feature type="compositionally biased region" description="Pro residues" evidence="18">
    <location>
        <begin position="118"/>
        <end position="133"/>
    </location>
</feature>
<dbReference type="InterPro" id="IPR011009">
    <property type="entry name" value="Kinase-like_dom_sf"/>
</dbReference>
<dbReference type="InterPro" id="IPR050401">
    <property type="entry name" value="Cyclic_nucleotide_synthase"/>
</dbReference>
<sequence length="2053" mass="225804">MCPVRQWRSTRNIMERGSSVISGRNGGGNEFQVEGHYRWPTTLCKQINTTAIARINKPPLPPVPAPSIPSGTPQLIGGGAVPNQGAPPPGVGAPSGGAPAPPAGGAAQAPGGAAPAPGGAPPGPKGVPAPGGPAVPSGTTPAPLPSRPRQYRELAPLEYGFVSPNSGQYRIPSEAAALSETGGSAINEAYRAAATAPALPDAGATVFRIPSNTPALLPETPHLIRLASIPPLERQGVGSFPMLPTVRPKQTIHMGMLFSKDSSALRPYVGYQTSASAALIAIDRIRKEHLLDDYEFEFTIMFDECLERSAIGMGVEMLTSLDVDLIVGPTCNTPAIAVGVLASYYNLPVYLWGETTASTLGVQERFPTTSVLSPNSYMLGKAVQSLMEHYEWTEFALLYSTEGDADKCEYVQSDIQDAIGGSPKVFISYVGDLRGLETVNFKATLSLLRFRARIFVLCIPEINAAKRKFMLAAKDLGMLTDEFLYIFADMKTLGYKAITETGDYRDIWVDVNKPSDGRDLEALEAFQKTFVVSDLMNYGSYTDAVKQFEEQVIIRMADPPFNCTAGCSNEVYKRASTYSGQLHDAVLLYGYAANKTLGQGISLRNGSSILENADMTFEGVTGTVIISSNGTRMPYFYFVGLNQSNLQMNYARIFVQGQISSTFTSIITDTGAIFFANGGKLPLAVPLCDFDGSKCPASIWELYGVYIIIGIVVLSLAVLSLIIGIIYIIRARMLEEERLMLIWQIPSVQLQKVQINKKSVGKSKHSLHSDYSGSTALSQEDRLMENWKQGKFLLYIYEREKVLVVKHTGKPRIDKAECLEMRNMRQYENDNVNRFIGLSVDGQHYLSVWRLCSRGTLSEVLINSPIKMDAFFAFSLIRDVLSGLAFIHRTPVGLHGNLTSECCLVDERWQIKISLFGLQGIQAMDKKVKRDLLWTAPEILRDSSNPPTKASDIYSFAIISSEILMRSPPWDVDQRKERIDELIYMIKKGRHPPMRPEIDLTNMPDMNTSMVHLITDCWSENPLDRPPIDKVRASMRNIYHGNNNNLMDHVFHIMEQHAEMLEQEVDERTKELVEEKGKSDLLLYRMLPKTVADKLKVGQTVAPESFELVTIFFSDVVSFTTLAARCTPMQVVDILNGLYSIFDHVIETHDAYKVETIGDGYLCVSGLPKRNGNEHVKEIAEMSLELRKQVATFRIAHLPNEKVLLRIGLHTGSCVAGVVGLTMPRYCLFGDSVNTASRMESNGMANQIHMSGDCNNYLQSFYPGRFHTETRGDVIIKGKGVMQTYWLLGHSQDFVHAVYFLESIGGFYMTSAVVYIEKQFQIPSRLSGTMVSAGDFAYIPIVVFASYFGGKGNRARWIGAGCILIGIANLLIAASNFVFPVEEFNLDGKNVPVALAYETAIAQNRSGIVSFEEVLNRADTTGELTAAFAGKRYNHISAASPFASYQYLCFYKEGSTACRRITEILHPMVAVDEEVVAGVRILSSYPFAFCHAGLNRLRQKNNEIECAKDRSSTGPFLTIFTGLLILGVGRTMPFSLGLPLMDDNVKKQNLPVYFAGMFFVKILGPILGLLAGSVLNKIYVNFKPPQGLTPLDPAWIGCWWLGFMIFGLLLLGPSIALFLFPSDDMDVDAKDAEEPLNGAAPAKKQRRLILVDKHVRKKSDGQAFMPETMQDKFADFKKTLVAVLKSPIYTGSLLGRIVDVLAFKGFFVFLGKYMELQFGVPQHKIQKFMAGSGVVGFALGVGFGAFAMRKFRLQGRKAAAWVGVCSLMAACLSFLNAGVGCNSVLGDIGQQAMRTNNTFPSCRADCVCDTMPLYPVCNKEGKVFYSPCHAGCPLGGANFTLFAEKPANETLPVFNDCACAGTEDGEVSRSHCPVEQCEWQFKIYFANQAIGALFGGMGVVPAMLIILRSVAPEHRSVSLGINGFVVSLFATLPSPVMWGKLIDMSCIAWSTKCGETGACSLYDNEQLRLRLHFIYGGLRLISLFSDIWVFYWAKGLKLLDEEDVVTAEHTADNPPDLHAGEANGKRRTTPDEEARERKMTTEARELLQQLEEG</sequence>
<dbReference type="FunFam" id="3.30.70.1230:FF:000023">
    <property type="entry name" value="Guanylate cyclase"/>
    <property type="match status" value="1"/>
</dbReference>
<name>A0AA36CY54_9BILA</name>
<evidence type="ECO:0000256" key="9">
    <source>
        <dbReference type="ARBA" id="ARBA00023134"/>
    </source>
</evidence>
<dbReference type="InterPro" id="IPR018297">
    <property type="entry name" value="A/G_cyclase_CS"/>
</dbReference>
<dbReference type="CDD" id="cd17336">
    <property type="entry name" value="MFS_SLCO_OATP"/>
    <property type="match status" value="1"/>
</dbReference>
<feature type="transmembrane region" description="Helical" evidence="19">
    <location>
        <begin position="1758"/>
        <end position="1779"/>
    </location>
</feature>
<feature type="transmembrane region" description="Helical" evidence="19">
    <location>
        <begin position="1357"/>
        <end position="1379"/>
    </location>
</feature>
<feature type="transmembrane region" description="Helical" evidence="19">
    <location>
        <begin position="1693"/>
        <end position="1713"/>
    </location>
</feature>
<evidence type="ECO:0000256" key="6">
    <source>
        <dbReference type="ARBA" id="ARBA00022729"/>
    </source>
</evidence>
<feature type="transmembrane region" description="Helical" evidence="19">
    <location>
        <begin position="1973"/>
        <end position="1993"/>
    </location>
</feature>
<feature type="transmembrane region" description="Helical" evidence="19">
    <location>
        <begin position="1725"/>
        <end position="1746"/>
    </location>
</feature>